<gene>
    <name evidence="1" type="ORF">TNIN_399071</name>
</gene>
<name>A0A8X6XCR3_9ARAC</name>
<dbReference type="Proteomes" id="UP000886998">
    <property type="component" value="Unassembled WGS sequence"/>
</dbReference>
<proteinExistence type="predicted"/>
<protein>
    <submittedName>
        <fullName evidence="1">Uncharacterized protein</fullName>
    </submittedName>
</protein>
<reference evidence="1" key="1">
    <citation type="submission" date="2020-08" db="EMBL/GenBank/DDBJ databases">
        <title>Multicomponent nature underlies the extraordinary mechanical properties of spider dragline silk.</title>
        <authorList>
            <person name="Kono N."/>
            <person name="Nakamura H."/>
            <person name="Mori M."/>
            <person name="Yoshida Y."/>
            <person name="Ohtoshi R."/>
            <person name="Malay A.D."/>
            <person name="Moran D.A.P."/>
            <person name="Tomita M."/>
            <person name="Numata K."/>
            <person name="Arakawa K."/>
        </authorList>
    </citation>
    <scope>NUCLEOTIDE SEQUENCE</scope>
</reference>
<keyword evidence="2" id="KW-1185">Reference proteome</keyword>
<accession>A0A8X6XCR3</accession>
<organism evidence="1 2">
    <name type="scientific">Trichonephila inaurata madagascariensis</name>
    <dbReference type="NCBI Taxonomy" id="2747483"/>
    <lineage>
        <taxon>Eukaryota</taxon>
        <taxon>Metazoa</taxon>
        <taxon>Ecdysozoa</taxon>
        <taxon>Arthropoda</taxon>
        <taxon>Chelicerata</taxon>
        <taxon>Arachnida</taxon>
        <taxon>Araneae</taxon>
        <taxon>Araneomorphae</taxon>
        <taxon>Entelegynae</taxon>
        <taxon>Araneoidea</taxon>
        <taxon>Nephilidae</taxon>
        <taxon>Trichonephila</taxon>
        <taxon>Trichonephila inaurata</taxon>
    </lineage>
</organism>
<evidence type="ECO:0000313" key="1">
    <source>
        <dbReference type="EMBL" id="GFY50526.1"/>
    </source>
</evidence>
<sequence>MSTETIRGKMVNQIDMDVLKSFNGWIKRLYGAYGMPLDFGSLACDTASSPFSDVLQHGWLDEVVLEEALCSTNT</sequence>
<dbReference type="EMBL" id="BMAV01007540">
    <property type="protein sequence ID" value="GFY50526.1"/>
    <property type="molecule type" value="Genomic_DNA"/>
</dbReference>
<dbReference type="AlphaFoldDB" id="A0A8X6XCR3"/>
<evidence type="ECO:0000313" key="2">
    <source>
        <dbReference type="Proteomes" id="UP000886998"/>
    </source>
</evidence>
<comment type="caution">
    <text evidence="1">The sequence shown here is derived from an EMBL/GenBank/DDBJ whole genome shotgun (WGS) entry which is preliminary data.</text>
</comment>